<evidence type="ECO:0000313" key="4">
    <source>
        <dbReference type="Proteomes" id="UP000287166"/>
    </source>
</evidence>
<dbReference type="GeneID" id="38785355"/>
<feature type="compositionally biased region" description="Low complexity" evidence="1">
    <location>
        <begin position="283"/>
        <end position="300"/>
    </location>
</feature>
<evidence type="ECO:0000259" key="2">
    <source>
        <dbReference type="Pfam" id="PF11265"/>
    </source>
</evidence>
<dbReference type="STRING" id="139825.A0A401H202"/>
<feature type="region of interest" description="Disordered" evidence="1">
    <location>
        <begin position="496"/>
        <end position="533"/>
    </location>
</feature>
<feature type="region of interest" description="Disordered" evidence="1">
    <location>
        <begin position="204"/>
        <end position="313"/>
    </location>
</feature>
<feature type="compositionally biased region" description="Polar residues" evidence="1">
    <location>
        <begin position="452"/>
        <end position="472"/>
    </location>
</feature>
<proteinExistence type="predicted"/>
<protein>
    <recommendedName>
        <fullName evidence="2">Mediator of RNA polymerase II transcription subunit 25 von Willebrand factor type A domain-containing protein</fullName>
    </recommendedName>
</protein>
<organism evidence="3 4">
    <name type="scientific">Sparassis crispa</name>
    <dbReference type="NCBI Taxonomy" id="139825"/>
    <lineage>
        <taxon>Eukaryota</taxon>
        <taxon>Fungi</taxon>
        <taxon>Dikarya</taxon>
        <taxon>Basidiomycota</taxon>
        <taxon>Agaricomycotina</taxon>
        <taxon>Agaricomycetes</taxon>
        <taxon>Polyporales</taxon>
        <taxon>Sparassidaceae</taxon>
        <taxon>Sparassis</taxon>
    </lineage>
</organism>
<feature type="domain" description="Mediator of RNA polymerase II transcription subunit 25 von Willebrand factor type A" evidence="2">
    <location>
        <begin position="5"/>
        <end position="187"/>
    </location>
</feature>
<accession>A0A401H202</accession>
<dbReference type="AlphaFoldDB" id="A0A401H202"/>
<name>A0A401H202_9APHY</name>
<dbReference type="Pfam" id="PF11265">
    <property type="entry name" value="Med25_VWA"/>
    <property type="match status" value="1"/>
</dbReference>
<dbReference type="EMBL" id="BFAD01000013">
    <property type="protein sequence ID" value="GBE88438.1"/>
    <property type="molecule type" value="Genomic_DNA"/>
</dbReference>
<feature type="compositionally biased region" description="Polar residues" evidence="1">
    <location>
        <begin position="496"/>
        <end position="510"/>
    </location>
</feature>
<feature type="region of interest" description="Disordered" evidence="1">
    <location>
        <begin position="377"/>
        <end position="484"/>
    </location>
</feature>
<reference evidence="3 4" key="1">
    <citation type="journal article" date="2018" name="Sci. Rep.">
        <title>Genome sequence of the cauliflower mushroom Sparassis crispa (Hanabiratake) and its association with beneficial usage.</title>
        <authorList>
            <person name="Kiyama R."/>
            <person name="Furutani Y."/>
            <person name="Kawaguchi K."/>
            <person name="Nakanishi T."/>
        </authorList>
    </citation>
    <scope>NUCLEOTIDE SEQUENCE [LARGE SCALE GENOMIC DNA]</scope>
</reference>
<feature type="compositionally biased region" description="Low complexity" evidence="1">
    <location>
        <begin position="377"/>
        <end position="386"/>
    </location>
</feature>
<gene>
    <name evidence="3" type="ORF">SCP_1302530</name>
</gene>
<comment type="caution">
    <text evidence="3">The sequence shown here is derived from an EMBL/GenBank/DDBJ whole genome shotgun (WGS) entry which is preliminary data.</text>
</comment>
<dbReference type="InterPro" id="IPR021419">
    <property type="entry name" value="Mediator_Med25_VWA"/>
</dbReference>
<feature type="compositionally biased region" description="Pro residues" evidence="1">
    <location>
        <begin position="272"/>
        <end position="282"/>
    </location>
</feature>
<evidence type="ECO:0000256" key="1">
    <source>
        <dbReference type="SAM" id="MobiDB-lite"/>
    </source>
</evidence>
<dbReference type="InParanoid" id="A0A401H202"/>
<feature type="compositionally biased region" description="Polar residues" evidence="1">
    <location>
        <begin position="387"/>
        <end position="408"/>
    </location>
</feature>
<sequence>MSDIAAVVCVVDSSYLLASEWPQTLQEYVIPLLQRMSDLSSSRKLLIGYVSYATAETRPIPLLARVFFGSATTLVKDLHEDPIKMGIGQTGTGGSKGMAALEGLVAAVELFDTLRKSVEASACHIVHIAAGAPDSAQKPLWNTSPSMDSVNWNTLPSELQKRKISYSNILLAKLPQLSEFHTAAAVGLSQKPWFVVRPHHALRLTGFPSPQQKGVKRSHEGTPNAERTPEAKRTRVQSHPGRMSSKSAQPAPHRDASPQPDLTHHALVPAPAAAPMPAPPPASASTPASGSPASRSSHSAQVPRITGVSPEQLQVMRDRLVQTRTHLEQRVQLMQEHLNAGRLQEAEALRAQIQKEAQQFNKLKYYVELHVRAAQAASQQPNSQTQHGGNVANSTNTSVPPSISSGNAGLQPAPAAPQMPPSTSFSPDSGPYLNNELPSSNPPVQGVPQPMLSGSQSTQPAHNTNNPVSGQQLPHGMHLPSSVSPQIATQMQKLIEQQRNRAHAQSSIPPTQILPERASVPGVAGPQQSRQIVPDSAHRTLIWRGFESQHEFQTQVVIRVVDHAEHWRSEFWPPILTLTPSEREAVPVEVLQDWLKTQDIVLIQVAPANQIADHEANSNKLGGLQNLLIDKRYAVGMCGGPNGLPKMRLLIFPLRTNTMGPAFAAAYFYQPSGMPETPRPSVCGIRLTKCPVGIARVLAKLLPEQEAQYESLTRDQRLQWIQGLHQRQVQLDHQQQQHRQQQLQLLQQQQQQQFLVQYIQQTQSGQQQPPTLSNMNPALPFFPGGQGQGGGVMNAYANPASQQQPSNPMGMNFTPQTQSLGMSVGMHQRTASGGAPNGVSSEMLQSFMQRNQEGMGGGIGS</sequence>
<dbReference type="Proteomes" id="UP000287166">
    <property type="component" value="Unassembled WGS sequence"/>
</dbReference>
<keyword evidence="4" id="KW-1185">Reference proteome</keyword>
<dbReference type="RefSeq" id="XP_027619351.1">
    <property type="nucleotide sequence ID" value="XM_027763550.1"/>
</dbReference>
<evidence type="ECO:0000313" key="3">
    <source>
        <dbReference type="EMBL" id="GBE88438.1"/>
    </source>
</evidence>
<dbReference type="OrthoDB" id="7690434at2759"/>